<evidence type="ECO:0000313" key="1">
    <source>
        <dbReference type="EMBL" id="ABI67778.1"/>
    </source>
</evidence>
<dbReference type="STRING" id="335541.Swol_0441"/>
<accession>Q0AZS6</accession>
<keyword evidence="2" id="KW-1185">Reference proteome</keyword>
<dbReference type="Gene3D" id="3.10.540.10">
    <property type="entry name" value="duf1285 like domain"/>
    <property type="match status" value="1"/>
</dbReference>
<name>Q0AZS6_SYNWW</name>
<dbReference type="EMBL" id="CP000448">
    <property type="protein sequence ID" value="ABI67778.1"/>
    <property type="molecule type" value="Genomic_DNA"/>
</dbReference>
<gene>
    <name evidence="1" type="ordered locus">Swol_0441</name>
</gene>
<reference evidence="2" key="1">
    <citation type="journal article" date="2010" name="Environ. Microbiol.">
        <title>The genome of Syntrophomonas wolfei: new insights into syntrophic metabolism and biohydrogen production.</title>
        <authorList>
            <person name="Sieber J.R."/>
            <person name="Sims D.R."/>
            <person name="Han C."/>
            <person name="Kim E."/>
            <person name="Lykidis A."/>
            <person name="Lapidus A.L."/>
            <person name="McDonnald E."/>
            <person name="Rohlin L."/>
            <person name="Culley D.E."/>
            <person name="Gunsalus R."/>
            <person name="McInerney M.J."/>
        </authorList>
    </citation>
    <scope>NUCLEOTIDE SEQUENCE [LARGE SCALE GENOMIC DNA]</scope>
    <source>
        <strain evidence="2">DSM 2245B / Goettingen</strain>
    </source>
</reference>
<dbReference type="Proteomes" id="UP000001968">
    <property type="component" value="Chromosome"/>
</dbReference>
<proteinExistence type="predicted"/>
<dbReference type="HOGENOM" id="CLU_1783783_0_0_9"/>
<dbReference type="AlphaFoldDB" id="Q0AZS6"/>
<evidence type="ECO:0008006" key="3">
    <source>
        <dbReference type="Google" id="ProtNLM"/>
    </source>
</evidence>
<evidence type="ECO:0000313" key="2">
    <source>
        <dbReference type="Proteomes" id="UP000001968"/>
    </source>
</evidence>
<dbReference type="eggNOG" id="COG3816">
    <property type="taxonomic scope" value="Bacteria"/>
</dbReference>
<sequence>MPGAEENNIINCNEGLSKGGAGLDLKEIVIRKNGKWYFGQAEMFRRNILNILAAHIQKEDGDYVIRLGNDVNPITVEDCPFLAMGYIEEEDGTIKLRFHDLQEMKLDHELKITFKGDVPYIDFKWEADTRLSRGVYWKLSNYFDFRGDEVYIVPPGARLEQ</sequence>
<organism evidence="1 2">
    <name type="scientific">Syntrophomonas wolfei subsp. wolfei (strain DSM 2245B / Goettingen)</name>
    <dbReference type="NCBI Taxonomy" id="335541"/>
    <lineage>
        <taxon>Bacteria</taxon>
        <taxon>Bacillati</taxon>
        <taxon>Bacillota</taxon>
        <taxon>Clostridia</taxon>
        <taxon>Eubacteriales</taxon>
        <taxon>Syntrophomonadaceae</taxon>
        <taxon>Syntrophomonas</taxon>
    </lineage>
</organism>
<dbReference type="KEGG" id="swo:Swol_0441"/>
<protein>
    <recommendedName>
        <fullName evidence="3">DUF1285 domain-containing protein</fullName>
    </recommendedName>
</protein>